<feature type="compositionally biased region" description="Polar residues" evidence="1">
    <location>
        <begin position="35"/>
        <end position="48"/>
    </location>
</feature>
<comment type="caution">
    <text evidence="2">The sequence shown here is derived from an EMBL/GenBank/DDBJ whole genome shotgun (WGS) entry which is preliminary data.</text>
</comment>
<gene>
    <name evidence="2" type="ORF">GE061_013715</name>
</gene>
<reference evidence="2" key="1">
    <citation type="journal article" date="2021" name="Mol. Ecol. Resour.">
        <title>Apolygus lucorum genome provides insights into omnivorousness and mesophyll feeding.</title>
        <authorList>
            <person name="Liu Y."/>
            <person name="Liu H."/>
            <person name="Wang H."/>
            <person name="Huang T."/>
            <person name="Liu B."/>
            <person name="Yang B."/>
            <person name="Yin L."/>
            <person name="Li B."/>
            <person name="Zhang Y."/>
            <person name="Zhang S."/>
            <person name="Jiang F."/>
            <person name="Zhang X."/>
            <person name="Ren Y."/>
            <person name="Wang B."/>
            <person name="Wang S."/>
            <person name="Lu Y."/>
            <person name="Wu K."/>
            <person name="Fan W."/>
            <person name="Wang G."/>
        </authorList>
    </citation>
    <scope>NUCLEOTIDE SEQUENCE</scope>
    <source>
        <strain evidence="2">12Hb</strain>
    </source>
</reference>
<evidence type="ECO:0000256" key="1">
    <source>
        <dbReference type="SAM" id="MobiDB-lite"/>
    </source>
</evidence>
<organism evidence="2 3">
    <name type="scientific">Apolygus lucorum</name>
    <name type="common">Small green plant bug</name>
    <name type="synonym">Lygocoris lucorum</name>
    <dbReference type="NCBI Taxonomy" id="248454"/>
    <lineage>
        <taxon>Eukaryota</taxon>
        <taxon>Metazoa</taxon>
        <taxon>Ecdysozoa</taxon>
        <taxon>Arthropoda</taxon>
        <taxon>Hexapoda</taxon>
        <taxon>Insecta</taxon>
        <taxon>Pterygota</taxon>
        <taxon>Neoptera</taxon>
        <taxon>Paraneoptera</taxon>
        <taxon>Hemiptera</taxon>
        <taxon>Heteroptera</taxon>
        <taxon>Panheteroptera</taxon>
        <taxon>Cimicomorpha</taxon>
        <taxon>Miridae</taxon>
        <taxon>Mirini</taxon>
        <taxon>Apolygus</taxon>
    </lineage>
</organism>
<evidence type="ECO:0000313" key="3">
    <source>
        <dbReference type="Proteomes" id="UP000466442"/>
    </source>
</evidence>
<name>A0A6A4K9R7_APOLU</name>
<feature type="region of interest" description="Disordered" evidence="1">
    <location>
        <begin position="1"/>
        <end position="126"/>
    </location>
</feature>
<feature type="compositionally biased region" description="Acidic residues" evidence="1">
    <location>
        <begin position="81"/>
        <end position="99"/>
    </location>
</feature>
<dbReference type="AlphaFoldDB" id="A0A6A4K9R7"/>
<dbReference type="EMBL" id="WIXP02000005">
    <property type="protein sequence ID" value="KAF6210609.1"/>
    <property type="molecule type" value="Genomic_DNA"/>
</dbReference>
<feature type="compositionally biased region" description="Polar residues" evidence="1">
    <location>
        <begin position="60"/>
        <end position="69"/>
    </location>
</feature>
<protein>
    <submittedName>
        <fullName evidence="2">Uncharacterized protein</fullName>
    </submittedName>
</protein>
<accession>A0A6A4K9R7</accession>
<dbReference type="Proteomes" id="UP000466442">
    <property type="component" value="Linkage Group LG5"/>
</dbReference>
<proteinExistence type="predicted"/>
<sequence>MPARPSETSFRMSRPRSQTRERSNVSPLSWRRSPSEGNMRTRTPSPESSESDRKSPDPSKLTTVRQNSRGGRRRSPKIAEEVEEKDSEENVAVSDNEEVETFKRDVTSAGIESLEADEDDSATEPDLEVKHSLETCYSCRKWMVRHKFLAPVQATRVG</sequence>
<feature type="compositionally biased region" description="Polar residues" evidence="1">
    <location>
        <begin position="1"/>
        <end position="11"/>
    </location>
</feature>
<feature type="compositionally biased region" description="Acidic residues" evidence="1">
    <location>
        <begin position="114"/>
        <end position="126"/>
    </location>
</feature>
<evidence type="ECO:0000313" key="2">
    <source>
        <dbReference type="EMBL" id="KAF6210609.1"/>
    </source>
</evidence>
<keyword evidence="3" id="KW-1185">Reference proteome</keyword>